<reference evidence="3 4" key="1">
    <citation type="submission" date="2024-02" db="EMBL/GenBank/DDBJ databases">
        <authorList>
            <person name="Vignale AGUSTIN F."/>
            <person name="Sosa J E."/>
            <person name="Modenutti C."/>
        </authorList>
    </citation>
    <scope>NUCLEOTIDE SEQUENCE [LARGE SCALE GENOMIC DNA]</scope>
</reference>
<accession>A0ABC8UB06</accession>
<keyword evidence="4" id="KW-1185">Reference proteome</keyword>
<dbReference type="Pfam" id="PF01535">
    <property type="entry name" value="PPR"/>
    <property type="match status" value="2"/>
</dbReference>
<dbReference type="FunFam" id="1.25.40.10:FF:000184">
    <property type="entry name" value="Pentatricopeptide repeat-containing protein, chloroplastic"/>
    <property type="match status" value="1"/>
</dbReference>
<protein>
    <recommendedName>
        <fullName evidence="5">Pentatricopeptide repeat-containing protein</fullName>
    </recommendedName>
</protein>
<dbReference type="InterPro" id="IPR046848">
    <property type="entry name" value="E_motif"/>
</dbReference>
<evidence type="ECO:0000256" key="2">
    <source>
        <dbReference type="PROSITE-ProRule" id="PRU00708"/>
    </source>
</evidence>
<feature type="repeat" description="PPR" evidence="2">
    <location>
        <begin position="22"/>
        <end position="56"/>
    </location>
</feature>
<dbReference type="InterPro" id="IPR002885">
    <property type="entry name" value="PPR_rpt"/>
</dbReference>
<comment type="caution">
    <text evidence="3">The sequence shown here is derived from an EMBL/GenBank/DDBJ whole genome shotgun (WGS) entry which is preliminary data.</text>
</comment>
<evidence type="ECO:0000256" key="1">
    <source>
        <dbReference type="ARBA" id="ARBA00022737"/>
    </source>
</evidence>
<dbReference type="EMBL" id="CAUOFW020007369">
    <property type="protein sequence ID" value="CAK9178952.1"/>
    <property type="molecule type" value="Genomic_DNA"/>
</dbReference>
<dbReference type="Pfam" id="PF20431">
    <property type="entry name" value="E_motif"/>
    <property type="match status" value="1"/>
</dbReference>
<evidence type="ECO:0008006" key="5">
    <source>
        <dbReference type="Google" id="ProtNLM"/>
    </source>
</evidence>
<dbReference type="Proteomes" id="UP001642360">
    <property type="component" value="Unassembled WGS sequence"/>
</dbReference>
<gene>
    <name evidence="3" type="ORF">ILEXP_LOCUS48887</name>
</gene>
<dbReference type="PANTHER" id="PTHR47926:SF347">
    <property type="entry name" value="PENTATRICOPEPTIDE REPEAT-CONTAINING PROTEIN"/>
    <property type="match status" value="1"/>
</dbReference>
<dbReference type="Gene3D" id="1.25.40.10">
    <property type="entry name" value="Tetratricopeptide repeat domain"/>
    <property type="match status" value="1"/>
</dbReference>
<evidence type="ECO:0000313" key="4">
    <source>
        <dbReference type="Proteomes" id="UP001642360"/>
    </source>
</evidence>
<dbReference type="InterPro" id="IPR046960">
    <property type="entry name" value="PPR_At4g14850-like_plant"/>
</dbReference>
<organism evidence="3 4">
    <name type="scientific">Ilex paraguariensis</name>
    <name type="common">yerba mate</name>
    <dbReference type="NCBI Taxonomy" id="185542"/>
    <lineage>
        <taxon>Eukaryota</taxon>
        <taxon>Viridiplantae</taxon>
        <taxon>Streptophyta</taxon>
        <taxon>Embryophyta</taxon>
        <taxon>Tracheophyta</taxon>
        <taxon>Spermatophyta</taxon>
        <taxon>Magnoliopsida</taxon>
        <taxon>eudicotyledons</taxon>
        <taxon>Gunneridae</taxon>
        <taxon>Pentapetalae</taxon>
        <taxon>asterids</taxon>
        <taxon>campanulids</taxon>
        <taxon>Aquifoliales</taxon>
        <taxon>Aquifoliaceae</taxon>
        <taxon>Ilex</taxon>
    </lineage>
</organism>
<proteinExistence type="predicted"/>
<name>A0ABC8UB06_9AQUA</name>
<dbReference type="PANTHER" id="PTHR47926">
    <property type="entry name" value="PENTATRICOPEPTIDE REPEAT-CONTAINING PROTEIN"/>
    <property type="match status" value="1"/>
</dbReference>
<sequence>MYAKCGAVDYASLVFDATLERNVWTWSAMILGLAQHGFATKALELFRKLKKNVVQPNYVTFLGVLCACSHAGLVEDGHRSFHEMEHVHVIKPMMIHYGAMVDVLGHAGHLKEAYNFIIDRPIKPDAIVWRTLLGACNIHDFNDYNGLGEKVREKLLELEPRRSGNFIMVTNKYAEAGKWDKAAHVRSSISDKGLKKMAGESLIEVRGSIHRFFSGEDDQVDCERKFMGHSITSADHLAWPLARPACSSCSASPYVQLVGLSLPQGSAAQAIVQAHFSFLPFCPSCPKTDLDDYGWLIICSD</sequence>
<dbReference type="AlphaFoldDB" id="A0ABC8UB06"/>
<keyword evidence="1" id="KW-0677">Repeat</keyword>
<dbReference type="NCBIfam" id="TIGR00756">
    <property type="entry name" value="PPR"/>
    <property type="match status" value="1"/>
</dbReference>
<evidence type="ECO:0000313" key="3">
    <source>
        <dbReference type="EMBL" id="CAK9178952.1"/>
    </source>
</evidence>
<dbReference type="InterPro" id="IPR011990">
    <property type="entry name" value="TPR-like_helical_dom_sf"/>
</dbReference>
<dbReference type="PROSITE" id="PS51375">
    <property type="entry name" value="PPR"/>
    <property type="match status" value="1"/>
</dbReference>